<sequence length="84" mass="9236">MKLVAATRVPRAQEAVINGRTFAKTLVETKFVLLVKSKPIIHTLLPLSPKGEVVDVNGNSVDAMEDEFFRLTTKEGKLSVEGRV</sequence>
<evidence type="ECO:0000256" key="9">
    <source>
        <dbReference type="ARBA" id="ARBA00023310"/>
    </source>
</evidence>
<keyword evidence="9" id="KW-0066">ATP synthesis</keyword>
<comment type="caution">
    <text evidence="12">The sequence shown here is derived from an EMBL/GenBank/DDBJ whole genome shotgun (WGS) entry which is preliminary data.</text>
</comment>
<reference evidence="12 13" key="1">
    <citation type="submission" date="2018-10" db="EMBL/GenBank/DDBJ databases">
        <title>A high-quality apple genome assembly.</title>
        <authorList>
            <person name="Hu J."/>
        </authorList>
    </citation>
    <scope>NUCLEOTIDE SEQUENCE [LARGE SCALE GENOMIC DNA]</scope>
    <source>
        <strain evidence="13">cv. HFTH1</strain>
        <tissue evidence="12">Young leaf</tissue>
    </source>
</reference>
<evidence type="ECO:0000256" key="11">
    <source>
        <dbReference type="ARBA" id="ARBA00038805"/>
    </source>
</evidence>
<keyword evidence="8" id="KW-0139">CF(1)</keyword>
<comment type="similarity">
    <text evidence="3">Belongs to the ATPase gamma chain family.</text>
</comment>
<evidence type="ECO:0000256" key="6">
    <source>
        <dbReference type="ARBA" id="ARBA00023065"/>
    </source>
</evidence>
<accession>A0A498K7J5</accession>
<evidence type="ECO:0000313" key="13">
    <source>
        <dbReference type="Proteomes" id="UP000290289"/>
    </source>
</evidence>
<dbReference type="AlphaFoldDB" id="A0A498K7J5"/>
<proteinExistence type="inferred from homology"/>
<keyword evidence="5" id="KW-0375">Hydrogen ion transport</keyword>
<dbReference type="Proteomes" id="UP000290289">
    <property type="component" value="Chromosome 3"/>
</dbReference>
<name>A0A498K7J5_MALDO</name>
<dbReference type="EMBL" id="RDQH01000329">
    <property type="protein sequence ID" value="RXI03481.1"/>
    <property type="molecule type" value="Genomic_DNA"/>
</dbReference>
<dbReference type="GO" id="GO:0045259">
    <property type="term" value="C:proton-transporting ATP synthase complex"/>
    <property type="evidence" value="ECO:0007669"/>
    <property type="project" value="UniProtKB-KW"/>
</dbReference>
<evidence type="ECO:0000256" key="7">
    <source>
        <dbReference type="ARBA" id="ARBA00023136"/>
    </source>
</evidence>
<dbReference type="PANTHER" id="PTHR11693">
    <property type="entry name" value="ATP SYNTHASE GAMMA CHAIN"/>
    <property type="match status" value="1"/>
</dbReference>
<dbReference type="InterPro" id="IPR035968">
    <property type="entry name" value="ATP_synth_F1_ATPase_gsu"/>
</dbReference>
<evidence type="ECO:0000256" key="8">
    <source>
        <dbReference type="ARBA" id="ARBA00023196"/>
    </source>
</evidence>
<evidence type="ECO:0000256" key="2">
    <source>
        <dbReference type="ARBA" id="ARBA00004170"/>
    </source>
</evidence>
<evidence type="ECO:0000313" key="12">
    <source>
        <dbReference type="EMBL" id="RXI03481.1"/>
    </source>
</evidence>
<keyword evidence="7" id="KW-0472">Membrane</keyword>
<keyword evidence="4" id="KW-0813">Transport</keyword>
<gene>
    <name evidence="12" type="ORF">DVH24_004133</name>
</gene>
<comment type="subunit">
    <text evidence="11">F-type ATPases have 2 components, CF(1) - the catalytic core - and CF(0) - the membrane proton channel. CF(1) has five subunits: alpha(3), beta(3), gamma(1), delta(1), epsilon(1). CF(0) has four main subunits: a, b, b' and c.</text>
</comment>
<dbReference type="InterPro" id="IPR000131">
    <property type="entry name" value="ATP_synth_F1_gsu"/>
</dbReference>
<comment type="subcellular location">
    <subcellularLocation>
        <location evidence="2">Membrane</location>
        <topology evidence="2">Peripheral membrane protein</topology>
    </subcellularLocation>
</comment>
<keyword evidence="6" id="KW-0406">Ion transport</keyword>
<evidence type="ECO:0000256" key="10">
    <source>
        <dbReference type="ARBA" id="ARBA00031066"/>
    </source>
</evidence>
<evidence type="ECO:0000256" key="4">
    <source>
        <dbReference type="ARBA" id="ARBA00022448"/>
    </source>
</evidence>
<dbReference type="STRING" id="3750.A0A498K7J5"/>
<keyword evidence="13" id="KW-1185">Reference proteome</keyword>
<evidence type="ECO:0000256" key="3">
    <source>
        <dbReference type="ARBA" id="ARBA00007681"/>
    </source>
</evidence>
<comment type="function">
    <text evidence="1">Produces ATP from ADP in the presence of a proton gradient across the membrane. The gamma chain is believed to be important in regulating ATPase activity and the flow of protons through the CF(0) complex.</text>
</comment>
<organism evidence="12 13">
    <name type="scientific">Malus domestica</name>
    <name type="common">Apple</name>
    <name type="synonym">Pyrus malus</name>
    <dbReference type="NCBI Taxonomy" id="3750"/>
    <lineage>
        <taxon>Eukaryota</taxon>
        <taxon>Viridiplantae</taxon>
        <taxon>Streptophyta</taxon>
        <taxon>Embryophyta</taxon>
        <taxon>Tracheophyta</taxon>
        <taxon>Spermatophyta</taxon>
        <taxon>Magnoliopsida</taxon>
        <taxon>eudicotyledons</taxon>
        <taxon>Gunneridae</taxon>
        <taxon>Pentapetalae</taxon>
        <taxon>rosids</taxon>
        <taxon>fabids</taxon>
        <taxon>Rosales</taxon>
        <taxon>Rosaceae</taxon>
        <taxon>Amygdaloideae</taxon>
        <taxon>Maleae</taxon>
        <taxon>Malus</taxon>
    </lineage>
</organism>
<evidence type="ECO:0000256" key="1">
    <source>
        <dbReference type="ARBA" id="ARBA00003456"/>
    </source>
</evidence>
<dbReference type="PANTHER" id="PTHR11693:SF41">
    <property type="entry name" value="ATP SYNTHASE GAMMA CHAIN, CHLOROPLASTIC"/>
    <property type="match status" value="1"/>
</dbReference>
<protein>
    <recommendedName>
        <fullName evidence="10">F-ATPase gamma subunit</fullName>
    </recommendedName>
</protein>
<evidence type="ECO:0000256" key="5">
    <source>
        <dbReference type="ARBA" id="ARBA00022781"/>
    </source>
</evidence>
<dbReference type="SUPFAM" id="SSF52943">
    <property type="entry name" value="ATP synthase (F1-ATPase), gamma subunit"/>
    <property type="match status" value="1"/>
</dbReference>
<dbReference type="GO" id="GO:0046933">
    <property type="term" value="F:proton-transporting ATP synthase activity, rotational mechanism"/>
    <property type="evidence" value="ECO:0007669"/>
    <property type="project" value="InterPro"/>
</dbReference>
<dbReference type="GO" id="GO:0009535">
    <property type="term" value="C:chloroplast thylakoid membrane"/>
    <property type="evidence" value="ECO:0007669"/>
    <property type="project" value="TreeGrafter"/>
</dbReference>